<dbReference type="AlphaFoldDB" id="A0AAV2VNT4"/>
<evidence type="ECO:0000256" key="1">
    <source>
        <dbReference type="SAM" id="Phobius"/>
    </source>
</evidence>
<evidence type="ECO:0008006" key="4">
    <source>
        <dbReference type="Google" id="ProtNLM"/>
    </source>
</evidence>
<reference evidence="2 3" key="1">
    <citation type="journal article" date="2013" name="ISME J.">
        <title>Comparative genomics of pathogenic lineages of Vibrio nigripulchritudo identifies virulence-associated traits.</title>
        <authorList>
            <person name="Goudenege D."/>
            <person name="Labreuche Y."/>
            <person name="Krin E."/>
            <person name="Ansquer D."/>
            <person name="Mangenot S."/>
            <person name="Calteau A."/>
            <person name="Medigue C."/>
            <person name="Mazel D."/>
            <person name="Polz M.F."/>
            <person name="Le Roux F."/>
        </authorList>
    </citation>
    <scope>NUCLEOTIDE SEQUENCE [LARGE SCALE GENOMIC DNA]</scope>
    <source>
        <strain evidence="2 3">SOn1</strain>
    </source>
</reference>
<organism evidence="2 3">
    <name type="scientific">Vibrio nigripulchritudo SOn1</name>
    <dbReference type="NCBI Taxonomy" id="1238450"/>
    <lineage>
        <taxon>Bacteria</taxon>
        <taxon>Pseudomonadati</taxon>
        <taxon>Pseudomonadota</taxon>
        <taxon>Gammaproteobacteria</taxon>
        <taxon>Vibrionales</taxon>
        <taxon>Vibrionaceae</taxon>
        <taxon>Vibrio</taxon>
    </lineage>
</organism>
<protein>
    <recommendedName>
        <fullName evidence="4">DUF1107 domain-containing protein</fullName>
    </recommendedName>
</protein>
<keyword evidence="1" id="KW-0472">Membrane</keyword>
<dbReference type="Gene3D" id="3.30.1910.10">
    <property type="entry name" value="so0334 like domain"/>
    <property type="match status" value="1"/>
</dbReference>
<dbReference type="EMBL" id="CAOF01000085">
    <property type="protein sequence ID" value="CCO46375.1"/>
    <property type="molecule type" value="Genomic_DNA"/>
</dbReference>
<feature type="transmembrane region" description="Helical" evidence="1">
    <location>
        <begin position="16"/>
        <end position="35"/>
    </location>
</feature>
<evidence type="ECO:0000313" key="3">
    <source>
        <dbReference type="Proteomes" id="UP000018211"/>
    </source>
</evidence>
<name>A0AAV2VNT4_9VIBR</name>
<evidence type="ECO:0000313" key="2">
    <source>
        <dbReference type="EMBL" id="CCO46375.1"/>
    </source>
</evidence>
<accession>A0AAV2VNT4</accession>
<proteinExistence type="predicted"/>
<keyword evidence="1" id="KW-1133">Transmembrane helix</keyword>
<gene>
    <name evidence="2" type="ORF">VIBNISOn1_1750049</name>
</gene>
<comment type="caution">
    <text evidence="2">The sequence shown here is derived from an EMBL/GenBank/DDBJ whole genome shotgun (WGS) entry which is preliminary data.</text>
</comment>
<dbReference type="InterPro" id="IPR009491">
    <property type="entry name" value="DUF1107"/>
</dbReference>
<dbReference type="RefSeq" id="WP_022551681.1">
    <property type="nucleotide sequence ID" value="NZ_LK391965.1"/>
</dbReference>
<dbReference type="Proteomes" id="UP000018211">
    <property type="component" value="Unassembled WGS sequence"/>
</dbReference>
<sequence>MERVFKHYHPRQIAKFVKILFKGSFSIAGIGMFYFEQGKVLLPDIKNKEMLEVMKEVNATIDSLSGFAA</sequence>
<keyword evidence="1" id="KW-0812">Transmembrane</keyword>
<dbReference type="Pfam" id="PF06526">
    <property type="entry name" value="DUF1107"/>
    <property type="match status" value="1"/>
</dbReference>